<comment type="caution">
    <text evidence="5">The sequence shown here is derived from an EMBL/GenBank/DDBJ whole genome shotgun (WGS) entry which is preliminary data.</text>
</comment>
<dbReference type="PANTHER" id="PTHR46796">
    <property type="entry name" value="HTH-TYPE TRANSCRIPTIONAL ACTIVATOR RHAS-RELATED"/>
    <property type="match status" value="1"/>
</dbReference>
<dbReference type="PANTHER" id="PTHR46796:SF13">
    <property type="entry name" value="HTH-TYPE TRANSCRIPTIONAL ACTIVATOR RHAS"/>
    <property type="match status" value="1"/>
</dbReference>
<dbReference type="Pfam" id="PF12852">
    <property type="entry name" value="Cupin_6"/>
    <property type="match status" value="1"/>
</dbReference>
<name>A0ABS4ZB65_9ACTN</name>
<evidence type="ECO:0000256" key="1">
    <source>
        <dbReference type="ARBA" id="ARBA00023015"/>
    </source>
</evidence>
<keyword evidence="6" id="KW-1185">Reference proteome</keyword>
<evidence type="ECO:0000313" key="6">
    <source>
        <dbReference type="Proteomes" id="UP000758168"/>
    </source>
</evidence>
<dbReference type="Pfam" id="PF12833">
    <property type="entry name" value="HTH_18"/>
    <property type="match status" value="1"/>
</dbReference>
<dbReference type="RefSeq" id="WP_210057656.1">
    <property type="nucleotide sequence ID" value="NZ_BAAAMH010000010.1"/>
</dbReference>
<organism evidence="5 6">
    <name type="scientific">Microlunatus capsulatus</name>
    <dbReference type="NCBI Taxonomy" id="99117"/>
    <lineage>
        <taxon>Bacteria</taxon>
        <taxon>Bacillati</taxon>
        <taxon>Actinomycetota</taxon>
        <taxon>Actinomycetes</taxon>
        <taxon>Propionibacteriales</taxon>
        <taxon>Propionibacteriaceae</taxon>
        <taxon>Microlunatus</taxon>
    </lineage>
</organism>
<dbReference type="InterPro" id="IPR018062">
    <property type="entry name" value="HTH_AraC-typ_CS"/>
</dbReference>
<accession>A0ABS4ZB65</accession>
<dbReference type="InterPro" id="IPR009057">
    <property type="entry name" value="Homeodomain-like_sf"/>
</dbReference>
<proteinExistence type="predicted"/>
<evidence type="ECO:0000256" key="2">
    <source>
        <dbReference type="ARBA" id="ARBA00023125"/>
    </source>
</evidence>
<keyword evidence="3" id="KW-0804">Transcription</keyword>
<evidence type="ECO:0000313" key="5">
    <source>
        <dbReference type="EMBL" id="MBP2418277.1"/>
    </source>
</evidence>
<evidence type="ECO:0000259" key="4">
    <source>
        <dbReference type="PROSITE" id="PS01124"/>
    </source>
</evidence>
<dbReference type="Gene3D" id="1.10.10.60">
    <property type="entry name" value="Homeodomain-like"/>
    <property type="match status" value="2"/>
</dbReference>
<reference evidence="5 6" key="1">
    <citation type="submission" date="2021-03" db="EMBL/GenBank/DDBJ databases">
        <title>Sequencing the genomes of 1000 actinobacteria strains.</title>
        <authorList>
            <person name="Klenk H.-P."/>
        </authorList>
    </citation>
    <scope>NUCLEOTIDE SEQUENCE [LARGE SCALE GENOMIC DNA]</scope>
    <source>
        <strain evidence="5 6">DSM 12936</strain>
    </source>
</reference>
<dbReference type="EMBL" id="JAGIOB010000001">
    <property type="protein sequence ID" value="MBP2418277.1"/>
    <property type="molecule type" value="Genomic_DNA"/>
</dbReference>
<dbReference type="InterPro" id="IPR032783">
    <property type="entry name" value="AraC_lig"/>
</dbReference>
<keyword evidence="2" id="KW-0238">DNA-binding</keyword>
<dbReference type="SUPFAM" id="SSF46689">
    <property type="entry name" value="Homeodomain-like"/>
    <property type="match status" value="2"/>
</dbReference>
<gene>
    <name evidence="5" type="ORF">JOF54_003199</name>
</gene>
<dbReference type="SMART" id="SM00342">
    <property type="entry name" value="HTH_ARAC"/>
    <property type="match status" value="1"/>
</dbReference>
<feature type="domain" description="HTH araC/xylS-type" evidence="4">
    <location>
        <begin position="213"/>
        <end position="311"/>
    </location>
</feature>
<dbReference type="InterPro" id="IPR050204">
    <property type="entry name" value="AraC_XylS_family_regulators"/>
</dbReference>
<dbReference type="Proteomes" id="UP000758168">
    <property type="component" value="Unassembled WGS sequence"/>
</dbReference>
<evidence type="ECO:0000256" key="3">
    <source>
        <dbReference type="ARBA" id="ARBA00023163"/>
    </source>
</evidence>
<keyword evidence="1" id="KW-0805">Transcription regulation</keyword>
<dbReference type="PROSITE" id="PS01124">
    <property type="entry name" value="HTH_ARAC_FAMILY_2"/>
    <property type="match status" value="1"/>
</dbReference>
<sequence length="316" mass="33066">MDALTHLLRWHRGRDAFVLTCAMDPPWAVRIADGAAVGLVVMTAGTCVLRPASAPAVALAAGDVAVVRGPEPYDLADGADRPPAVVVEPGQRCRVLDPRPGIVLGPGGRWGNRTGAVAAGGCSFVAGAYERPGQVSGRLLDALPPVAVLPAPACAPALVQALAGELERPRPGGAGVVDRYVDLVLVEAVRAWFGSPAAQPPRWWSAGADPLVARVLALVHESPAEPWTLERLAAEVGCSRAGLSRRFRAAVGESPIGYLTGWRLDLAAERLTQDRSPVEAVARSVGYANAFAFSTAFKRRHGCSPRQHREAAATVA</sequence>
<dbReference type="PROSITE" id="PS00041">
    <property type="entry name" value="HTH_ARAC_FAMILY_1"/>
    <property type="match status" value="1"/>
</dbReference>
<protein>
    <submittedName>
        <fullName evidence="5">AraC-like DNA-binding protein</fullName>
    </submittedName>
</protein>
<dbReference type="InterPro" id="IPR018060">
    <property type="entry name" value="HTH_AraC"/>
</dbReference>